<reference evidence="2" key="2">
    <citation type="submission" date="2021-03" db="EMBL/GenBank/DDBJ databases">
        <authorList>
            <person name="Artuso I."/>
            <person name="Turrini P."/>
            <person name="Pirolo M."/>
            <person name="Lugli G.A."/>
            <person name="Ventura M."/>
            <person name="Visca P."/>
        </authorList>
    </citation>
    <scope>NUCLEOTIDE SEQUENCE</scope>
    <source>
        <strain evidence="2">LMG 26462</strain>
    </source>
</reference>
<evidence type="ECO:0000256" key="1">
    <source>
        <dbReference type="SAM" id="MobiDB-lite"/>
    </source>
</evidence>
<evidence type="ECO:0000313" key="3">
    <source>
        <dbReference type="Proteomes" id="UP001138921"/>
    </source>
</evidence>
<protein>
    <submittedName>
        <fullName evidence="2">Uncharacterized protein</fullName>
    </submittedName>
</protein>
<evidence type="ECO:0000313" key="2">
    <source>
        <dbReference type="EMBL" id="MBT1154346.1"/>
    </source>
</evidence>
<comment type="caution">
    <text evidence="2">The sequence shown here is derived from an EMBL/GenBank/DDBJ whole genome shotgun (WGS) entry which is preliminary data.</text>
</comment>
<reference evidence="2" key="1">
    <citation type="journal article" date="2021" name="Microorganisms">
        <title>Phylogenomic Reconstruction and Metabolic Potential of the Genus Aminobacter.</title>
        <authorList>
            <person name="Artuso I."/>
            <person name="Turrini P."/>
            <person name="Pirolo M."/>
            <person name="Lugli G.A."/>
            <person name="Ventura M."/>
            <person name="Visca P."/>
        </authorList>
    </citation>
    <scope>NUCLEOTIDE SEQUENCE</scope>
    <source>
        <strain evidence="2">LMG 26462</strain>
    </source>
</reference>
<name>A0A9X1A781_9HYPH</name>
<dbReference type="RefSeq" id="WP_214385483.1">
    <property type="nucleotide sequence ID" value="NZ_JAFLWW010000001.1"/>
</dbReference>
<keyword evidence="3" id="KW-1185">Reference proteome</keyword>
<sequence>MTDLIAKDAFDRLPEQYRKRAREIAARVRDIDAVLKPCEPAKIGEAVVRMFRQFRDQPGVDHADMAAEYRTACFDLPEWAVSEAANDFLAGRVENHTGQFMPTCAEFARRARHILTPILAERSALRVEAGKLVERAEDDRRRHLIELERHDPNVRDRVAALAESAAAGGLKRGALTHTGLSAEKQSRLDALKRPRSFESKITTTRIGKGEARNAR</sequence>
<accession>A0A9X1A781</accession>
<dbReference type="Proteomes" id="UP001138921">
    <property type="component" value="Unassembled WGS sequence"/>
</dbReference>
<dbReference type="EMBL" id="JAFLWW010000001">
    <property type="protein sequence ID" value="MBT1154346.1"/>
    <property type="molecule type" value="Genomic_DNA"/>
</dbReference>
<organism evidence="2 3">
    <name type="scientific">Aminobacter anthyllidis</name>
    <dbReference type="NCBI Taxonomy" id="1035067"/>
    <lineage>
        <taxon>Bacteria</taxon>
        <taxon>Pseudomonadati</taxon>
        <taxon>Pseudomonadota</taxon>
        <taxon>Alphaproteobacteria</taxon>
        <taxon>Hyphomicrobiales</taxon>
        <taxon>Phyllobacteriaceae</taxon>
        <taxon>Aminobacter</taxon>
    </lineage>
</organism>
<feature type="region of interest" description="Disordered" evidence="1">
    <location>
        <begin position="176"/>
        <end position="215"/>
    </location>
</feature>
<feature type="compositionally biased region" description="Basic and acidic residues" evidence="1">
    <location>
        <begin position="184"/>
        <end position="198"/>
    </location>
</feature>
<dbReference type="AlphaFoldDB" id="A0A9X1A781"/>
<gene>
    <name evidence="2" type="ORF">J1C56_01945</name>
</gene>
<proteinExistence type="predicted"/>